<evidence type="ECO:0008006" key="4">
    <source>
        <dbReference type="Google" id="ProtNLM"/>
    </source>
</evidence>
<sequence>MEDALTVAVRALIHEETRQLRTEIEKLRRTLGTPPALPKDEGADGDDDLSGMPKIMTTEMLAGQFPELSRRTLEDWRTKGVGPMSVKADNARRVYYLKSDVIAWIMANRD</sequence>
<accession>A0A939QJ61</accession>
<dbReference type="EMBL" id="JAGFBF010000006">
    <property type="protein sequence ID" value="MBO2990998.1"/>
    <property type="molecule type" value="Genomic_DNA"/>
</dbReference>
<dbReference type="InterPro" id="IPR009061">
    <property type="entry name" value="DNA-bd_dom_put_sf"/>
</dbReference>
<protein>
    <recommendedName>
        <fullName evidence="4">Helix-turn-helix domain-containing protein</fullName>
    </recommendedName>
</protein>
<evidence type="ECO:0000256" key="1">
    <source>
        <dbReference type="SAM" id="MobiDB-lite"/>
    </source>
</evidence>
<comment type="caution">
    <text evidence="2">The sequence shown here is derived from an EMBL/GenBank/DDBJ whole genome shotgun (WGS) entry which is preliminary data.</text>
</comment>
<dbReference type="SUPFAM" id="SSF46955">
    <property type="entry name" value="Putative DNA-binding domain"/>
    <property type="match status" value="1"/>
</dbReference>
<evidence type="ECO:0000313" key="2">
    <source>
        <dbReference type="EMBL" id="MBO2990998.1"/>
    </source>
</evidence>
<keyword evidence="3" id="KW-1185">Reference proteome</keyword>
<organism evidence="2 3">
    <name type="scientific">Leucobacter tardus</name>
    <dbReference type="NCBI Taxonomy" id="501483"/>
    <lineage>
        <taxon>Bacteria</taxon>
        <taxon>Bacillati</taxon>
        <taxon>Actinomycetota</taxon>
        <taxon>Actinomycetes</taxon>
        <taxon>Micrococcales</taxon>
        <taxon>Microbacteriaceae</taxon>
        <taxon>Leucobacter</taxon>
    </lineage>
</organism>
<proteinExistence type="predicted"/>
<name>A0A939QJ61_9MICO</name>
<dbReference type="RefSeq" id="WP_208240688.1">
    <property type="nucleotide sequence ID" value="NZ_BAAAQU010000001.1"/>
</dbReference>
<dbReference type="AlphaFoldDB" id="A0A939QJ61"/>
<gene>
    <name evidence="2" type="ORF">J4H85_13430</name>
</gene>
<evidence type="ECO:0000313" key="3">
    <source>
        <dbReference type="Proteomes" id="UP000668403"/>
    </source>
</evidence>
<reference evidence="2" key="1">
    <citation type="submission" date="2021-03" db="EMBL/GenBank/DDBJ databases">
        <title>Leucobacter chromiisoli sp. nov., isolated from chromium-containing soil of chemical plant.</title>
        <authorList>
            <person name="Xu Z."/>
        </authorList>
    </citation>
    <scope>NUCLEOTIDE SEQUENCE</scope>
    <source>
        <strain evidence="2">K 70/01</strain>
    </source>
</reference>
<dbReference type="Proteomes" id="UP000668403">
    <property type="component" value="Unassembled WGS sequence"/>
</dbReference>
<feature type="region of interest" description="Disordered" evidence="1">
    <location>
        <begin position="26"/>
        <end position="53"/>
    </location>
</feature>